<sequence>MAVRVDAASATEAAWALISGGGYTILLTNADAPGIGDPPYFELDDCSTQRNLSDRGRQQSRRWGVKFATRSISISRLYSSRWCRALDTAANAFRSPPVEPLPALDLIQEGDSDVDMKIDGVLDVIRDFRGPGNQVMVTHDVNVEALTGVTPRTGEALIVIPKKEVGEGEPPLRVINEILLN</sequence>
<proteinExistence type="predicted"/>
<name>A0AAE2ZTK4_9HYPH</name>
<reference evidence="1" key="1">
    <citation type="submission" date="2021-08" db="EMBL/GenBank/DDBJ databases">
        <title>Hoeflea bacterium WL0058 sp. nov., isolated from the sediment.</title>
        <authorList>
            <person name="Wang L."/>
            <person name="Zhang D."/>
        </authorList>
    </citation>
    <scope>NUCLEOTIDE SEQUENCE</scope>
    <source>
        <strain evidence="1">WL0058</strain>
    </source>
</reference>
<evidence type="ECO:0000313" key="1">
    <source>
        <dbReference type="EMBL" id="MBW8640621.1"/>
    </source>
</evidence>
<dbReference type="Pfam" id="PF00300">
    <property type="entry name" value="His_Phos_1"/>
    <property type="match status" value="1"/>
</dbReference>
<organism evidence="1 2">
    <name type="scientific">Flavimaribacter sediminis</name>
    <dbReference type="NCBI Taxonomy" id="2865987"/>
    <lineage>
        <taxon>Bacteria</taxon>
        <taxon>Pseudomonadati</taxon>
        <taxon>Pseudomonadota</taxon>
        <taxon>Alphaproteobacteria</taxon>
        <taxon>Hyphomicrobiales</taxon>
        <taxon>Rhizobiaceae</taxon>
        <taxon>Flavimaribacter</taxon>
    </lineage>
</organism>
<dbReference type="Proteomes" id="UP001196509">
    <property type="component" value="Unassembled WGS sequence"/>
</dbReference>
<dbReference type="Gene3D" id="3.40.50.1240">
    <property type="entry name" value="Phosphoglycerate mutase-like"/>
    <property type="match status" value="1"/>
</dbReference>
<dbReference type="AlphaFoldDB" id="A0AAE2ZTK4"/>
<dbReference type="CDD" id="cd07040">
    <property type="entry name" value="HP"/>
    <property type="match status" value="1"/>
</dbReference>
<dbReference type="SUPFAM" id="SSF53254">
    <property type="entry name" value="Phosphoglycerate mutase-like"/>
    <property type="match status" value="1"/>
</dbReference>
<accession>A0AAE2ZTK4</accession>
<dbReference type="InterPro" id="IPR029033">
    <property type="entry name" value="His_PPase_superfam"/>
</dbReference>
<dbReference type="InterPro" id="IPR013078">
    <property type="entry name" value="His_Pase_superF_clade-1"/>
</dbReference>
<gene>
    <name evidence="1" type="ORF">K1W69_25740</name>
</gene>
<comment type="caution">
    <text evidence="1">The sequence shown here is derived from an EMBL/GenBank/DDBJ whole genome shotgun (WGS) entry which is preliminary data.</text>
</comment>
<protein>
    <submittedName>
        <fullName evidence="1">Histidine phosphatase family protein</fullName>
    </submittedName>
</protein>
<keyword evidence="2" id="KW-1185">Reference proteome</keyword>
<dbReference type="EMBL" id="JAICBX010000007">
    <property type="protein sequence ID" value="MBW8640621.1"/>
    <property type="molecule type" value="Genomic_DNA"/>
</dbReference>
<evidence type="ECO:0000313" key="2">
    <source>
        <dbReference type="Proteomes" id="UP001196509"/>
    </source>
</evidence>